<dbReference type="KEGG" id="sapp:SAC06_04455"/>
<dbReference type="EMBL" id="CP138335">
    <property type="protein sequence ID" value="XBW08813.1"/>
    <property type="molecule type" value="Genomic_DNA"/>
</dbReference>
<evidence type="ECO:0000313" key="3">
    <source>
        <dbReference type="EMBL" id="XBW08813.1"/>
    </source>
</evidence>
<feature type="domain" description="Glucose-6-phosphate dehydrogenase assembly protein OpcA N-terminal" evidence="1">
    <location>
        <begin position="51"/>
        <end position="159"/>
    </location>
</feature>
<accession>A0AAU7V942</accession>
<dbReference type="PANTHER" id="PTHR38658">
    <property type="entry name" value="OXPP CYCLE PROTEIN OPCA-RELATED"/>
    <property type="match status" value="1"/>
</dbReference>
<evidence type="ECO:0000259" key="2">
    <source>
        <dbReference type="Pfam" id="PF20171"/>
    </source>
</evidence>
<protein>
    <submittedName>
        <fullName evidence="3">Glucose-6-phosphate dehydrogenase assembly protein OpcA</fullName>
    </submittedName>
</protein>
<dbReference type="PANTHER" id="PTHR38658:SF1">
    <property type="entry name" value="OXPP CYCLE PROTEIN OPCA-RELATED"/>
    <property type="match status" value="1"/>
</dbReference>
<feature type="domain" description="Glucose-6-phosphate dehydrogenase assembly protein OpcA C-terminal" evidence="2">
    <location>
        <begin position="166"/>
        <end position="296"/>
    </location>
</feature>
<name>A0AAU7V942_9ACTO</name>
<dbReference type="InterPro" id="IPR046801">
    <property type="entry name" value="OpcA_G6PD_N"/>
</dbReference>
<sequence>MIINLPRTTIRDINRRLLLERDEGGAIALGRVLTLIIDAGDRDPEGAIDAARDASLEHPCRVIVLTRADTVRGAELDAQIRLGGDAGASEVIILRTSGELDEHVDTLVVPLLLPDAPIVVWWPYQAPTNPSQHPLGKLAARRITDSTECDRPAVTLNYLGRHYREGDTDLAWTRATRWRGLLAATLDQPPFEPVQRVVIAGEGTHPSLDLLGAWLGWALRCPVEIIRQDTPLAITQVRLERASGPIVLDRPDGREAILSQPGQPSHRIALPIRELRECLAEELRRLDADEVYGEVLQDGLQLLEDQP</sequence>
<reference evidence="3" key="1">
    <citation type="submission" date="2023-11" db="EMBL/GenBank/DDBJ databases">
        <title>Scrofimicrobium hongkongense sp. nov., isolated from a patient with peritonitis.</title>
        <authorList>
            <person name="Lao H.Y."/>
            <person name="Wong A.Y.P."/>
            <person name="Ng T.L."/>
            <person name="Wong R.Y.L."/>
            <person name="Yau M.C.Y."/>
            <person name="Lam J.Y.W."/>
            <person name="Siu G.K.H."/>
        </authorList>
    </citation>
    <scope>NUCLEOTIDE SEQUENCE</scope>
    <source>
        <strain evidence="3">R131</strain>
    </source>
</reference>
<dbReference type="Pfam" id="PF10128">
    <property type="entry name" value="OpcA_G6PD_assem"/>
    <property type="match status" value="1"/>
</dbReference>
<dbReference type="Pfam" id="PF20171">
    <property type="entry name" value="OpcA_G6PD_C"/>
    <property type="match status" value="1"/>
</dbReference>
<dbReference type="RefSeq" id="WP_350259013.1">
    <property type="nucleotide sequence ID" value="NZ_CP138335.1"/>
</dbReference>
<dbReference type="InterPro" id="IPR046802">
    <property type="entry name" value="OpcA_G6PD_C"/>
</dbReference>
<dbReference type="AlphaFoldDB" id="A0AAU7V942"/>
<evidence type="ECO:0000259" key="1">
    <source>
        <dbReference type="Pfam" id="PF10128"/>
    </source>
</evidence>
<proteinExistence type="predicted"/>
<dbReference type="InterPro" id="IPR004555">
    <property type="entry name" value="G6PDH_assembly_OpcA"/>
</dbReference>
<organism evidence="3">
    <name type="scientific">Scrofimicrobium appendicitidis</name>
    <dbReference type="NCBI Taxonomy" id="3079930"/>
    <lineage>
        <taxon>Bacteria</taxon>
        <taxon>Bacillati</taxon>
        <taxon>Actinomycetota</taxon>
        <taxon>Actinomycetes</taxon>
        <taxon>Actinomycetales</taxon>
        <taxon>Actinomycetaceae</taxon>
        <taxon>Scrofimicrobium</taxon>
    </lineage>
</organism>
<gene>
    <name evidence="3" type="ORF">SAC06_04455</name>
</gene>